<comment type="caution">
    <text evidence="2">The sequence shown here is derived from an EMBL/GenBank/DDBJ whole genome shotgun (WGS) entry which is preliminary data.</text>
</comment>
<dbReference type="AlphaFoldDB" id="A0A418NKU0"/>
<sequence>MDKLDFRGRRVLGLALAANALMVTDSAQAVSIDGLQGAEFDHIYGSYAPDGDCAREPRVTIAEAGMTFRADGRTVTATRIEYAASFFGGFYEGIALAFFPFPRSDSDLGPVLMYVNEDEKPGTVRIEANAEPGQRLDPFHATLAGSYQLCAGTGSGGTPPAVAEAVPVPGTPLEWTNLPGLVGRYPGSYAEDNIDLFDKGAIAAALRAVLGEKMSVLEINLSTVTPLKREGNLYYIMGNAPHRGGEDQAYVLIDAAKRAVQVGLWEQGKLSVYAPASGRLPEPSEVGAMLARSPGETANAAPGTPWEVLPVQGRAPVAYVEAAASPSIISITVYCENGRPYMAMFLDKPGTGTRSTMTWNFAGRLVDIPVQRANNAGTYWVGGIAGTSLIEHLMTQKDMVYLRIDGRLEGEASLSNAPAALRATMRQCVNL</sequence>
<protein>
    <submittedName>
        <fullName evidence="2">Uncharacterized protein</fullName>
    </submittedName>
</protein>
<feature type="chain" id="PRO_5019155525" evidence="1">
    <location>
        <begin position="30"/>
        <end position="431"/>
    </location>
</feature>
<dbReference type="EMBL" id="QXFK01000013">
    <property type="protein sequence ID" value="RIV79959.1"/>
    <property type="molecule type" value="Genomic_DNA"/>
</dbReference>
<keyword evidence="1" id="KW-0732">Signal</keyword>
<evidence type="ECO:0000313" key="3">
    <source>
        <dbReference type="Proteomes" id="UP000285092"/>
    </source>
</evidence>
<gene>
    <name evidence="2" type="ORF">D2V04_03780</name>
</gene>
<keyword evidence="3" id="KW-1185">Reference proteome</keyword>
<reference evidence="2 3" key="1">
    <citation type="submission" date="2018-08" db="EMBL/GenBank/DDBJ databases">
        <title>Altererythrobacter sp.Ery1 and Ery12, the genome sequencing of novel strains in genus Alterythrobacter.</title>
        <authorList>
            <person name="Cheng H."/>
            <person name="Wu Y.-H."/>
            <person name="Fang C."/>
            <person name="Xu X.-W."/>
        </authorList>
    </citation>
    <scope>NUCLEOTIDE SEQUENCE [LARGE SCALE GENOMIC DNA]</scope>
    <source>
        <strain evidence="2 3">Ery1</strain>
    </source>
</reference>
<name>A0A418NKU0_9SPHN</name>
<accession>A0A418NKU0</accession>
<organism evidence="2 3">
    <name type="scientific">Pelagerythrobacter aerophilus</name>
    <dbReference type="NCBI Taxonomy" id="2306995"/>
    <lineage>
        <taxon>Bacteria</taxon>
        <taxon>Pseudomonadati</taxon>
        <taxon>Pseudomonadota</taxon>
        <taxon>Alphaproteobacteria</taxon>
        <taxon>Sphingomonadales</taxon>
        <taxon>Erythrobacteraceae</taxon>
        <taxon>Pelagerythrobacter</taxon>
    </lineage>
</organism>
<feature type="signal peptide" evidence="1">
    <location>
        <begin position="1"/>
        <end position="29"/>
    </location>
</feature>
<dbReference type="RefSeq" id="WP_119511974.1">
    <property type="nucleotide sequence ID" value="NZ_QXFK01000013.1"/>
</dbReference>
<evidence type="ECO:0000256" key="1">
    <source>
        <dbReference type="SAM" id="SignalP"/>
    </source>
</evidence>
<proteinExistence type="predicted"/>
<dbReference type="OrthoDB" id="7283669at2"/>
<dbReference type="Proteomes" id="UP000285092">
    <property type="component" value="Unassembled WGS sequence"/>
</dbReference>
<evidence type="ECO:0000313" key="2">
    <source>
        <dbReference type="EMBL" id="RIV79959.1"/>
    </source>
</evidence>